<accession>A0ABN1TH81</accession>
<organism evidence="2 3">
    <name type="scientific">Kitasatospora arboriphila</name>
    <dbReference type="NCBI Taxonomy" id="258052"/>
    <lineage>
        <taxon>Bacteria</taxon>
        <taxon>Bacillati</taxon>
        <taxon>Actinomycetota</taxon>
        <taxon>Actinomycetes</taxon>
        <taxon>Kitasatosporales</taxon>
        <taxon>Streptomycetaceae</taxon>
        <taxon>Kitasatospora</taxon>
    </lineage>
</organism>
<sequence>MTMSPAPPAGPARTNGHVSHWYAADGLPAPRPALDGDLDVDVALVGGGYTALWTAYYLKKAEPALRIAVLEKEFAGFGASGRNGGWLTAALPGQFRRYAAAHGRPAAVAMQRAMFATVDEVVAVAAEEGIEADVRKDGELHVAVGAVQEQRMLAHLPELREEGWGEEDMLRLGPGELADRVRVAGARGALWTPHCARIHPARLVRGLAATVERLGVTVHEGTEVLDIRPGAAVCRGGTVSARHVLRATEGFTAGLRGQRRTWVPMNSSMIVTAPLDRAVRDEIGWHGAEVLGDGAHAYCYAQRTADDRIAIGGRGVPYRFGSHVDSRGETHTSTQRQLAELLGRLFPAAAGAPIDHAWSGVLGVPRDWCATVQYDPATGLGAAGGYVGHGVATANLAGRTLRDLVLGRDTELTRLPWVGRKVRGWEPEPLRWLGIRGLYVAYRAADRRESGGLGRTSLIAHAADLLGGR</sequence>
<keyword evidence="3" id="KW-1185">Reference proteome</keyword>
<gene>
    <name evidence="2" type="ORF">GCM10009663_29620</name>
</gene>
<comment type="caution">
    <text evidence="2">The sequence shown here is derived from an EMBL/GenBank/DDBJ whole genome shotgun (WGS) entry which is preliminary data.</text>
</comment>
<name>A0ABN1TH81_9ACTN</name>
<feature type="domain" description="FAD dependent oxidoreductase" evidence="1">
    <location>
        <begin position="41"/>
        <end position="404"/>
    </location>
</feature>
<proteinExistence type="predicted"/>
<evidence type="ECO:0000313" key="3">
    <source>
        <dbReference type="Proteomes" id="UP001499987"/>
    </source>
</evidence>
<evidence type="ECO:0000259" key="1">
    <source>
        <dbReference type="Pfam" id="PF01266"/>
    </source>
</evidence>
<dbReference type="Gene3D" id="3.30.9.10">
    <property type="entry name" value="D-Amino Acid Oxidase, subunit A, domain 2"/>
    <property type="match status" value="1"/>
</dbReference>
<dbReference type="InterPro" id="IPR036188">
    <property type="entry name" value="FAD/NAD-bd_sf"/>
</dbReference>
<reference evidence="2 3" key="1">
    <citation type="journal article" date="2019" name="Int. J. Syst. Evol. Microbiol.">
        <title>The Global Catalogue of Microorganisms (GCM) 10K type strain sequencing project: providing services to taxonomists for standard genome sequencing and annotation.</title>
        <authorList>
            <consortium name="The Broad Institute Genomics Platform"/>
            <consortium name="The Broad Institute Genome Sequencing Center for Infectious Disease"/>
            <person name="Wu L."/>
            <person name="Ma J."/>
        </authorList>
    </citation>
    <scope>NUCLEOTIDE SEQUENCE [LARGE SCALE GENOMIC DNA]</scope>
    <source>
        <strain evidence="2 3">JCM 13002</strain>
    </source>
</reference>
<dbReference type="SUPFAM" id="SSF51905">
    <property type="entry name" value="FAD/NAD(P)-binding domain"/>
    <property type="match status" value="1"/>
</dbReference>
<dbReference type="Proteomes" id="UP001499987">
    <property type="component" value="Unassembled WGS sequence"/>
</dbReference>
<dbReference type="Gene3D" id="3.50.50.60">
    <property type="entry name" value="FAD/NAD(P)-binding domain"/>
    <property type="match status" value="1"/>
</dbReference>
<dbReference type="PANTHER" id="PTHR13847">
    <property type="entry name" value="SARCOSINE DEHYDROGENASE-RELATED"/>
    <property type="match status" value="1"/>
</dbReference>
<evidence type="ECO:0000313" key="2">
    <source>
        <dbReference type="EMBL" id="GAA1084206.1"/>
    </source>
</evidence>
<dbReference type="InterPro" id="IPR006076">
    <property type="entry name" value="FAD-dep_OxRdtase"/>
</dbReference>
<protein>
    <submittedName>
        <fullName evidence="2">FAD-dependent oxidoreductase</fullName>
    </submittedName>
</protein>
<dbReference type="EMBL" id="BAAALD010000024">
    <property type="protein sequence ID" value="GAA1084206.1"/>
    <property type="molecule type" value="Genomic_DNA"/>
</dbReference>
<dbReference type="PANTHER" id="PTHR13847:SF285">
    <property type="entry name" value="FAD DEPENDENT OXIDOREDUCTASE DOMAIN-CONTAINING PROTEIN"/>
    <property type="match status" value="1"/>
</dbReference>
<dbReference type="Pfam" id="PF01266">
    <property type="entry name" value="DAO"/>
    <property type="match status" value="1"/>
</dbReference>